<comment type="caution">
    <text evidence="1">The sequence shown here is derived from an EMBL/GenBank/DDBJ whole genome shotgun (WGS) entry which is preliminary data.</text>
</comment>
<dbReference type="AlphaFoldDB" id="A0A850NX21"/>
<dbReference type="Proteomes" id="UP000565205">
    <property type="component" value="Unassembled WGS sequence"/>
</dbReference>
<evidence type="ECO:0000313" key="2">
    <source>
        <dbReference type="Proteomes" id="UP000565205"/>
    </source>
</evidence>
<reference evidence="1 2" key="1">
    <citation type="submission" date="2020-06" db="EMBL/GenBank/DDBJ databases">
        <title>Description of novel acetic acid bacteria.</title>
        <authorList>
            <person name="Sombolestani A."/>
        </authorList>
    </citation>
    <scope>NUCLEOTIDE SEQUENCE [LARGE SCALE GENOMIC DNA]</scope>
    <source>
        <strain evidence="1 2">LMG 26838</strain>
    </source>
</reference>
<name>A0A850NX21_9PROT</name>
<dbReference type="EMBL" id="JABXXQ010000592">
    <property type="protein sequence ID" value="NVN32002.1"/>
    <property type="molecule type" value="Genomic_DNA"/>
</dbReference>
<dbReference type="RefSeq" id="WP_176626667.1">
    <property type="nucleotide sequence ID" value="NZ_JABXXQ010000592.1"/>
</dbReference>
<proteinExistence type="predicted"/>
<evidence type="ECO:0000313" key="1">
    <source>
        <dbReference type="EMBL" id="NVN32002.1"/>
    </source>
</evidence>
<protein>
    <submittedName>
        <fullName evidence="1">Uncharacterized protein</fullName>
    </submittedName>
</protein>
<accession>A0A850NX21</accession>
<sequence>MYQARALIALVMVAGLATFGMHHMRLNLCHVGPYRWHASSEPCGEPEQEALAP</sequence>
<organism evidence="1 2">
    <name type="scientific">Endobacter medicaginis</name>
    <dbReference type="NCBI Taxonomy" id="1181271"/>
    <lineage>
        <taxon>Bacteria</taxon>
        <taxon>Pseudomonadati</taxon>
        <taxon>Pseudomonadota</taxon>
        <taxon>Alphaproteobacteria</taxon>
        <taxon>Acetobacterales</taxon>
        <taxon>Acetobacteraceae</taxon>
        <taxon>Endobacter</taxon>
    </lineage>
</organism>
<gene>
    <name evidence="1" type="ORF">HUK83_16880</name>
</gene>